<evidence type="ECO:0000256" key="5">
    <source>
        <dbReference type="ARBA" id="ARBA00022729"/>
    </source>
</evidence>
<evidence type="ECO:0000313" key="10">
    <source>
        <dbReference type="EMBL" id="PPD57582.1"/>
    </source>
</evidence>
<dbReference type="PROSITE" id="PS51379">
    <property type="entry name" value="4FE4S_FER_2"/>
    <property type="match status" value="1"/>
</dbReference>
<dbReference type="InterPro" id="IPR028894">
    <property type="entry name" value="RDH_dom"/>
</dbReference>
<accession>A0A2P5P5K4</accession>
<evidence type="ECO:0000256" key="2">
    <source>
        <dbReference type="ARBA" id="ARBA00022475"/>
    </source>
</evidence>
<dbReference type="EMBL" id="JQAN02000011">
    <property type="protein sequence ID" value="PPD57582.1"/>
    <property type="molecule type" value="Genomic_DNA"/>
</dbReference>
<keyword evidence="8" id="KW-0472">Membrane</keyword>
<evidence type="ECO:0000256" key="9">
    <source>
        <dbReference type="ARBA" id="ARBA00029374"/>
    </source>
</evidence>
<keyword evidence="7" id="KW-0411">Iron-sulfur</keyword>
<evidence type="ECO:0000256" key="8">
    <source>
        <dbReference type="ARBA" id="ARBA00023136"/>
    </source>
</evidence>
<dbReference type="PROSITE" id="PS00198">
    <property type="entry name" value="4FE4S_FER_1"/>
    <property type="match status" value="1"/>
</dbReference>
<organism evidence="10 11">
    <name type="scientific">Dehalogenimonas etheniformans</name>
    <dbReference type="NCBI Taxonomy" id="1536648"/>
    <lineage>
        <taxon>Bacteria</taxon>
        <taxon>Bacillati</taxon>
        <taxon>Chloroflexota</taxon>
        <taxon>Dehalococcoidia</taxon>
        <taxon>Dehalococcoidales</taxon>
        <taxon>Dehalococcoidaceae</taxon>
        <taxon>Dehalogenimonas</taxon>
    </lineage>
</organism>
<evidence type="ECO:0000256" key="7">
    <source>
        <dbReference type="ARBA" id="ARBA00023014"/>
    </source>
</evidence>
<reference evidence="10 11" key="1">
    <citation type="journal article" date="2017" name="ISME J.">
        <title>Grape pomace compost harbors organohalide-respiring Dehalogenimonas species with novel reductive dehalogenase genes.</title>
        <authorList>
            <person name="Yang Y."/>
            <person name="Higgins S.A."/>
            <person name="Yan J."/>
            <person name="Simsir B."/>
            <person name="Chourey K."/>
            <person name="Iyer R."/>
            <person name="Hettich R.L."/>
            <person name="Baldwin B."/>
            <person name="Ogles D.M."/>
            <person name="Loffler F.E."/>
        </authorList>
    </citation>
    <scope>NUCLEOTIDE SEQUENCE [LARGE SCALE GENOMIC DNA]</scope>
    <source>
        <strain evidence="10 11">GP</strain>
    </source>
</reference>
<dbReference type="Proteomes" id="UP000235653">
    <property type="component" value="Unassembled WGS sequence"/>
</dbReference>
<dbReference type="RefSeq" id="WP_102330594.1">
    <property type="nucleotide sequence ID" value="NZ_CP058566.2"/>
</dbReference>
<dbReference type="GO" id="GO:0046872">
    <property type="term" value="F:metal ion binding"/>
    <property type="evidence" value="ECO:0007669"/>
    <property type="project" value="UniProtKB-KW"/>
</dbReference>
<dbReference type="OrthoDB" id="166919at2"/>
<name>A0A2P5P5K4_9CHLR</name>
<comment type="cofactor">
    <cofactor evidence="9">
        <name>corrinoid</name>
        <dbReference type="ChEBI" id="CHEBI:33913"/>
    </cofactor>
</comment>
<evidence type="ECO:0000256" key="4">
    <source>
        <dbReference type="ARBA" id="ARBA00022723"/>
    </source>
</evidence>
<evidence type="ECO:0000256" key="6">
    <source>
        <dbReference type="ARBA" id="ARBA00023004"/>
    </source>
</evidence>
<dbReference type="PROSITE" id="PS51318">
    <property type="entry name" value="TAT"/>
    <property type="match status" value="1"/>
</dbReference>
<dbReference type="GO" id="GO:0051539">
    <property type="term" value="F:4 iron, 4 sulfur cluster binding"/>
    <property type="evidence" value="ECO:0007669"/>
    <property type="project" value="UniProtKB-KW"/>
</dbReference>
<dbReference type="AlphaFoldDB" id="A0A2P5P5K4"/>
<gene>
    <name evidence="10" type="ORF">JP09_007480</name>
</gene>
<dbReference type="GO" id="GO:0005886">
    <property type="term" value="C:plasma membrane"/>
    <property type="evidence" value="ECO:0007669"/>
    <property type="project" value="UniProtKB-SubCell"/>
</dbReference>
<evidence type="ECO:0000313" key="11">
    <source>
        <dbReference type="Proteomes" id="UP000235653"/>
    </source>
</evidence>
<sequence length="501" mass="55096">MSKFHSNVSRRDFMKILGMSSVGIGGAALVAPVFHDLDEMMSSTSAIQKRPWYVKERPLMNPTVEIDWGMMNRFDRRNNAQVAHSQAVYYGRDRVLAMAAKGAAVVENLKKTQGKNYSLRFQALGNGLTPGSSASQAWEGLATPKKGITPAETGLPKWNGTPEENSKVLTAALRYFGSALNGYAELDNTWRTKLVLTYTRGSISGTNYIDSPWPPPDTASKPTVFENVDRGYATSNKQVIPNKNMWVIHVDTIESQSIIKLGQPQEWQANDSQLTRHVGLEPSMINFLKALGDYQVLDSYNHGGSTLNWGATAVLTGTGEQSRQDGYTLTPEFACNHNPGTSYTDFPLAPTNPIDAGMWKFCASCGKCAITCPSGSISSDKQPSWEIPPVNGKEDVSHNKGVKAFWSNMFTCRIWSAENTTMHGCGICHGECMFAQDSAAMVHTVIKSTIPTIGIFNSFFAKMGEQFGYGNFADSESWWDMSLPVYGIDTARVAYTSRKPF</sequence>
<proteinExistence type="predicted"/>
<comment type="caution">
    <text evidence="10">The sequence shown here is derived from an EMBL/GenBank/DDBJ whole genome shotgun (WGS) entry which is preliminary data.</text>
</comment>
<evidence type="ECO:0000256" key="1">
    <source>
        <dbReference type="ARBA" id="ARBA00004236"/>
    </source>
</evidence>
<dbReference type="InterPro" id="IPR017900">
    <property type="entry name" value="4Fe4S_Fe_S_CS"/>
</dbReference>
<dbReference type="InterPro" id="IPR017896">
    <property type="entry name" value="4Fe4S_Fe-S-bd"/>
</dbReference>
<dbReference type="Pfam" id="PF13486">
    <property type="entry name" value="Dehalogenase"/>
    <property type="match status" value="1"/>
</dbReference>
<keyword evidence="6" id="KW-0408">Iron</keyword>
<protein>
    <submittedName>
        <fullName evidence="10">Reductive dehalogenase</fullName>
    </submittedName>
</protein>
<dbReference type="InterPro" id="IPR006311">
    <property type="entry name" value="TAT_signal"/>
</dbReference>
<keyword evidence="3" id="KW-0004">4Fe-4S</keyword>
<comment type="subcellular location">
    <subcellularLocation>
        <location evidence="1">Cell membrane</location>
    </subcellularLocation>
</comment>
<evidence type="ECO:0000256" key="3">
    <source>
        <dbReference type="ARBA" id="ARBA00022485"/>
    </source>
</evidence>
<dbReference type="NCBIfam" id="TIGR02486">
    <property type="entry name" value="RDH"/>
    <property type="match status" value="1"/>
</dbReference>
<keyword evidence="11" id="KW-1185">Reference proteome</keyword>
<dbReference type="SUPFAM" id="SSF54862">
    <property type="entry name" value="4Fe-4S ferredoxins"/>
    <property type="match status" value="1"/>
</dbReference>
<keyword evidence="2" id="KW-1003">Cell membrane</keyword>
<keyword evidence="5" id="KW-0732">Signal</keyword>
<dbReference type="InterPro" id="IPR012832">
    <property type="entry name" value="RDH"/>
</dbReference>
<keyword evidence="4" id="KW-0479">Metal-binding</keyword>